<protein>
    <recommendedName>
        <fullName evidence="3">37S ribosomal protein S35, mitochondrial</fullName>
    </recommendedName>
</protein>
<organism evidence="1 2">
    <name type="scientific">Scheffersomyces spartinae</name>
    <dbReference type="NCBI Taxonomy" id="45513"/>
    <lineage>
        <taxon>Eukaryota</taxon>
        <taxon>Fungi</taxon>
        <taxon>Dikarya</taxon>
        <taxon>Ascomycota</taxon>
        <taxon>Saccharomycotina</taxon>
        <taxon>Pichiomycetes</taxon>
        <taxon>Debaryomycetaceae</taxon>
        <taxon>Scheffersomyces</taxon>
    </lineage>
</organism>
<dbReference type="PANTHER" id="PTHR28158:SF1">
    <property type="entry name" value="SMALL RIBOSOMAL SUBUNIT PROTEIN MS45"/>
    <property type="match status" value="1"/>
</dbReference>
<dbReference type="EMBL" id="JAHMUF010000005">
    <property type="protein sequence ID" value="KAG7194902.1"/>
    <property type="molecule type" value="Genomic_DNA"/>
</dbReference>
<dbReference type="OrthoDB" id="10052321at2759"/>
<dbReference type="GeneID" id="66117384"/>
<accession>A0A9P7VBM3</accession>
<dbReference type="RefSeq" id="XP_043050449.1">
    <property type="nucleotide sequence ID" value="XM_043194698.1"/>
</dbReference>
<dbReference type="GO" id="GO:0003735">
    <property type="term" value="F:structural constituent of ribosome"/>
    <property type="evidence" value="ECO:0007669"/>
    <property type="project" value="TreeGrafter"/>
</dbReference>
<name>A0A9P7VBM3_9ASCO</name>
<gene>
    <name evidence="1" type="ORF">KQ657_004010</name>
</gene>
<sequence length="299" mass="34172">MSLTQVRYRRMPALPLRYRPVVPESDKKDHSTVLQKQMKQWLGPRNIRGEYYRNKYYYPPREHRPNYVVPDGKSLVGIEEENGNEFRTSLSSRDQLQPFPQNPFCKTAYIVSHETKDAIYQEIEAKGTHVQETSVKYGLKINRVEAIAKLQAIEKSWAAEGKINSEISSFAKTMYEMFPLYNAAHQPENLTEIPIPSKTLQQRFISIAESEPFGPIEAAATFELEPASETLEKLAAIKKGKTASREVIIGQQNQGERTAFKFIKAKSGDVGFRYGASRRDRKKDRAVGFDKAGKMVYVQ</sequence>
<evidence type="ECO:0000313" key="2">
    <source>
        <dbReference type="Proteomes" id="UP000790833"/>
    </source>
</evidence>
<dbReference type="GO" id="GO:0005763">
    <property type="term" value="C:mitochondrial small ribosomal subunit"/>
    <property type="evidence" value="ECO:0007669"/>
    <property type="project" value="TreeGrafter"/>
</dbReference>
<reference evidence="1" key="1">
    <citation type="submission" date="2021-03" db="EMBL/GenBank/DDBJ databases">
        <authorList>
            <person name="Palmer J.M."/>
        </authorList>
    </citation>
    <scope>NUCLEOTIDE SEQUENCE</scope>
    <source>
        <strain evidence="1">ARV_011</strain>
    </source>
</reference>
<comment type="caution">
    <text evidence="1">The sequence shown here is derived from an EMBL/GenBank/DDBJ whole genome shotgun (WGS) entry which is preliminary data.</text>
</comment>
<evidence type="ECO:0000313" key="1">
    <source>
        <dbReference type="EMBL" id="KAG7194902.1"/>
    </source>
</evidence>
<dbReference type="InterPro" id="IPR021036">
    <property type="entry name" value="Ribosomal_mS45"/>
</dbReference>
<evidence type="ECO:0008006" key="3">
    <source>
        <dbReference type="Google" id="ProtNLM"/>
    </source>
</evidence>
<dbReference type="Pfam" id="PF12298">
    <property type="entry name" value="Bot1p"/>
    <property type="match status" value="1"/>
</dbReference>
<dbReference type="Proteomes" id="UP000790833">
    <property type="component" value="Unassembled WGS sequence"/>
</dbReference>
<dbReference type="PANTHER" id="PTHR28158">
    <property type="entry name" value="37S RIBOSOMAL PROTEIN S35, MITOCHONDRIAL"/>
    <property type="match status" value="1"/>
</dbReference>
<dbReference type="GO" id="GO:0032543">
    <property type="term" value="P:mitochondrial translation"/>
    <property type="evidence" value="ECO:0007669"/>
    <property type="project" value="TreeGrafter"/>
</dbReference>
<proteinExistence type="predicted"/>
<keyword evidence="2" id="KW-1185">Reference proteome</keyword>
<dbReference type="AlphaFoldDB" id="A0A9P7VBM3"/>